<keyword evidence="1" id="KW-0378">Hydrolase</keyword>
<dbReference type="Proteomes" id="UP000579945">
    <property type="component" value="Unassembled WGS sequence"/>
</dbReference>
<dbReference type="Gene3D" id="3.40.50.1000">
    <property type="entry name" value="HAD superfamily/HAD-like"/>
    <property type="match status" value="1"/>
</dbReference>
<dbReference type="RefSeq" id="WP_183643271.1">
    <property type="nucleotide sequence ID" value="NZ_JACIBV010000001.1"/>
</dbReference>
<dbReference type="GeneID" id="95387283"/>
<dbReference type="InterPro" id="IPR036412">
    <property type="entry name" value="HAD-like_sf"/>
</dbReference>
<comment type="caution">
    <text evidence="1">The sequence shown here is derived from an EMBL/GenBank/DDBJ whole genome shotgun (WGS) entry which is preliminary data.</text>
</comment>
<dbReference type="EMBL" id="JACIBV010000001">
    <property type="protein sequence ID" value="MBB3724807.1"/>
    <property type="molecule type" value="Genomic_DNA"/>
</dbReference>
<dbReference type="SUPFAM" id="SSF56784">
    <property type="entry name" value="HAD-like"/>
    <property type="match status" value="1"/>
</dbReference>
<name>A0A7W5YL42_9ACTN</name>
<evidence type="ECO:0000313" key="2">
    <source>
        <dbReference type="Proteomes" id="UP000579945"/>
    </source>
</evidence>
<dbReference type="SFLD" id="SFLDS00003">
    <property type="entry name" value="Haloacid_Dehalogenase"/>
    <property type="match status" value="1"/>
</dbReference>
<dbReference type="SFLD" id="SFLDG01129">
    <property type="entry name" value="C1.5:_HAD__Beta-PGM__Phosphata"/>
    <property type="match status" value="1"/>
</dbReference>
<dbReference type="InterPro" id="IPR006439">
    <property type="entry name" value="HAD-SF_hydro_IA"/>
</dbReference>
<evidence type="ECO:0000313" key="1">
    <source>
        <dbReference type="EMBL" id="MBB3724807.1"/>
    </source>
</evidence>
<sequence>MKWSGKYEAMLFDLDGVLVDSLGVIERILREWAAEHGLDGDEAVALSHGRRDIDLIRLLAPHLDAEAETARIVATEERDTAGLRGLPGAAELLAALPSTLWAVVTSGTRAVAAARLRAAELPAPTLLLGAEDVPVGKPDPTGYQWAAQLLGRGTRHCLVVEDAEAGARAAGAAGMDCVGVGPALEDRRDLTVAHVPDLSHLRVSVEGDVLVVGVL</sequence>
<dbReference type="AlphaFoldDB" id="A0A7W5YL42"/>
<dbReference type="PANTHER" id="PTHR43481:SF4">
    <property type="entry name" value="GLYCEROL-1-PHOSPHATE PHOSPHOHYDROLASE 1-RELATED"/>
    <property type="match status" value="1"/>
</dbReference>
<accession>A0A7W5YL42</accession>
<reference evidence="1 2" key="1">
    <citation type="submission" date="2020-08" db="EMBL/GenBank/DDBJ databases">
        <title>Sequencing the genomes of 1000 actinobacteria strains.</title>
        <authorList>
            <person name="Klenk H.-P."/>
        </authorList>
    </citation>
    <scope>NUCLEOTIDE SEQUENCE [LARGE SCALE GENOMIC DNA]</scope>
    <source>
        <strain evidence="1 2">DSM 44320</strain>
    </source>
</reference>
<dbReference type="EC" id="3.1.3.23" evidence="1"/>
<dbReference type="InterPro" id="IPR023214">
    <property type="entry name" value="HAD_sf"/>
</dbReference>
<dbReference type="GO" id="GO:0050308">
    <property type="term" value="F:sugar-phosphatase activity"/>
    <property type="evidence" value="ECO:0007669"/>
    <property type="project" value="UniProtKB-EC"/>
</dbReference>
<proteinExistence type="predicted"/>
<dbReference type="PANTHER" id="PTHR43481">
    <property type="entry name" value="FRUCTOSE-1-PHOSPHATE PHOSPHATASE"/>
    <property type="match status" value="1"/>
</dbReference>
<dbReference type="NCBIfam" id="TIGR01549">
    <property type="entry name" value="HAD-SF-IA-v1"/>
    <property type="match status" value="1"/>
</dbReference>
<dbReference type="Pfam" id="PF00702">
    <property type="entry name" value="Hydrolase"/>
    <property type="match status" value="1"/>
</dbReference>
<dbReference type="Gene3D" id="1.10.150.240">
    <property type="entry name" value="Putative phosphatase, domain 2"/>
    <property type="match status" value="1"/>
</dbReference>
<dbReference type="InterPro" id="IPR023198">
    <property type="entry name" value="PGP-like_dom2"/>
</dbReference>
<protein>
    <submittedName>
        <fullName evidence="1">Sugar-phosphatase</fullName>
        <ecNumber evidence="1">3.1.3.23</ecNumber>
    </submittedName>
</protein>
<keyword evidence="2" id="KW-1185">Reference proteome</keyword>
<dbReference type="InterPro" id="IPR051806">
    <property type="entry name" value="HAD-like_SPP"/>
</dbReference>
<gene>
    <name evidence="1" type="ORF">FHR33_000667</name>
</gene>
<organism evidence="1 2">
    <name type="scientific">Nonomuraea dietziae</name>
    <dbReference type="NCBI Taxonomy" id="65515"/>
    <lineage>
        <taxon>Bacteria</taxon>
        <taxon>Bacillati</taxon>
        <taxon>Actinomycetota</taxon>
        <taxon>Actinomycetes</taxon>
        <taxon>Streptosporangiales</taxon>
        <taxon>Streptosporangiaceae</taxon>
        <taxon>Nonomuraea</taxon>
    </lineage>
</organism>
<dbReference type="NCBIfam" id="TIGR01509">
    <property type="entry name" value="HAD-SF-IA-v3"/>
    <property type="match status" value="1"/>
</dbReference>